<dbReference type="RefSeq" id="WP_100903564.1">
    <property type="nucleotide sequence ID" value="NZ_CAWNNC010000006.1"/>
</dbReference>
<protein>
    <recommendedName>
        <fullName evidence="3">Prokaryotic membrane lipoprotein lipid attachment site profile</fullName>
    </recommendedName>
</protein>
<evidence type="ECO:0000313" key="1">
    <source>
        <dbReference type="EMBL" id="AUB43425.1"/>
    </source>
</evidence>
<keyword evidence="2" id="KW-1185">Reference proteome</keyword>
<accession>A0A2K8T8M0</accession>
<dbReference type="OrthoDB" id="481440at2"/>
<name>A0A2K8T8M0_9NOSO</name>
<keyword evidence="1" id="KW-0614">Plasmid</keyword>
<dbReference type="KEGG" id="nfl:COO91_09602"/>
<gene>
    <name evidence="1" type="ORF">COO91_09602</name>
</gene>
<dbReference type="AlphaFoldDB" id="A0A2K8T8M0"/>
<organism evidence="1 2">
    <name type="scientific">Nostoc flagelliforme CCNUN1</name>
    <dbReference type="NCBI Taxonomy" id="2038116"/>
    <lineage>
        <taxon>Bacteria</taxon>
        <taxon>Bacillati</taxon>
        <taxon>Cyanobacteriota</taxon>
        <taxon>Cyanophyceae</taxon>
        <taxon>Nostocales</taxon>
        <taxon>Nostocaceae</taxon>
        <taxon>Nostoc</taxon>
    </lineage>
</organism>
<evidence type="ECO:0008006" key="3">
    <source>
        <dbReference type="Google" id="ProtNLM"/>
    </source>
</evidence>
<sequence length="218" mass="23861">MLFKTSQIAITLALLVGDGIISCQSKTPEQIAYEAELELIAAKEKAEAAEVKKFVDSTPDLYRVNWKVCSDGFLDQDNNGCKESRDVRAKGFPEAVLVWGPVQEVKFVSKRHFSPNMQSVGLFVKSKGCLKLGKPEEGGDQLYKIHEFSLKKGSALPNPDSAKIDKLSPEDKTKAIQVAIDNAENEIASLNNFGVSSSGFIPSAALQPCLTLEKWKNL</sequence>
<dbReference type="Proteomes" id="UP000232003">
    <property type="component" value="Plasmid pNFSY05"/>
</dbReference>
<proteinExistence type="predicted"/>
<dbReference type="EMBL" id="CP024790">
    <property type="protein sequence ID" value="AUB43425.1"/>
    <property type="molecule type" value="Genomic_DNA"/>
</dbReference>
<reference evidence="1 2" key="1">
    <citation type="submission" date="2017-11" db="EMBL/GenBank/DDBJ databases">
        <title>Complete genome of a free-living desiccation-tolerant cyanobacterium and its photosynthetic adaptation to extreme terrestrial habitat.</title>
        <authorList>
            <person name="Shang J."/>
        </authorList>
    </citation>
    <scope>NUCLEOTIDE SEQUENCE [LARGE SCALE GENOMIC DNA]</scope>
    <source>
        <strain evidence="1 2">CCNUN1</strain>
        <plasmid evidence="2">pnfsy05</plasmid>
    </source>
</reference>
<geneLocation type="plasmid" evidence="2">
    <name>pnfsy05</name>
</geneLocation>
<evidence type="ECO:0000313" key="2">
    <source>
        <dbReference type="Proteomes" id="UP000232003"/>
    </source>
</evidence>